<keyword evidence="2" id="KW-1185">Reference proteome</keyword>
<dbReference type="Pfam" id="PF05488">
    <property type="entry name" value="PAAR_motif"/>
    <property type="match status" value="1"/>
</dbReference>
<dbReference type="EMBL" id="AP013058">
    <property type="protein sequence ID" value="BAN23884.1"/>
    <property type="molecule type" value="Genomic_DNA"/>
</dbReference>
<gene>
    <name evidence="1" type="ORF">BRPE64_ACDS21300</name>
</gene>
<dbReference type="RefSeq" id="WP_016346033.1">
    <property type="nucleotide sequence ID" value="NC_021287.1"/>
</dbReference>
<proteinExistence type="predicted"/>
<reference evidence="1 2" key="1">
    <citation type="journal article" date="2013" name="Genome Announc.">
        <title>Complete Genome Sequence of Burkholderia sp. Strain RPE64, Bacterial Symbiont of the Bean Bug Riptortus pedestris.</title>
        <authorList>
            <person name="Shibata T.F."/>
            <person name="Maeda T."/>
            <person name="Nikoh N."/>
            <person name="Yamaguchi K."/>
            <person name="Oshima K."/>
            <person name="Hattori M."/>
            <person name="Nishiyama T."/>
            <person name="Hasebe M."/>
            <person name="Fukatsu T."/>
            <person name="Kikuchi Y."/>
            <person name="Shigenobu S."/>
        </authorList>
    </citation>
    <scope>NUCLEOTIDE SEQUENCE [LARGE SCALE GENOMIC DNA]</scope>
</reference>
<protein>
    <submittedName>
        <fullName evidence="1">GP29</fullName>
    </submittedName>
</protein>
<dbReference type="HOGENOM" id="CLU_148568_4_3_4"/>
<dbReference type="KEGG" id="buo:BRPE64_ACDS21300"/>
<evidence type="ECO:0000313" key="1">
    <source>
        <dbReference type="EMBL" id="BAN23884.1"/>
    </source>
</evidence>
<accession>R4WI27</accession>
<name>R4WI27_9BURK</name>
<dbReference type="AlphaFoldDB" id="R4WI27"/>
<reference evidence="1 2" key="2">
    <citation type="journal article" date="2018" name="Int. J. Syst. Evol. Microbiol.">
        <title>Burkholderia insecticola sp. nov., a gut symbiotic bacterium of the bean bug Riptortus pedestris.</title>
        <authorList>
            <person name="Takeshita K."/>
            <person name="Tamaki H."/>
            <person name="Ohbayashi T."/>
            <person name="Meng X.-Y."/>
            <person name="Sone T."/>
            <person name="Mitani Y."/>
            <person name="Peeters C."/>
            <person name="Kikuchi Y."/>
            <person name="Vandamme P."/>
        </authorList>
    </citation>
    <scope>NUCLEOTIDE SEQUENCE [LARGE SCALE GENOMIC DNA]</scope>
    <source>
        <strain evidence="1">RPE64</strain>
    </source>
</reference>
<sequence>MRDNLSGRDVARLGDKTDHGGTIIEAASDLSHRGVAVALDKHLTECPKCGGTYPIIATSARKHRGVKVASIGDMTACGARIIGSEA</sequence>
<dbReference type="OrthoDB" id="8565659at2"/>
<dbReference type="STRING" id="758793.BRPE64_ACDS21300"/>
<organism evidence="1 2">
    <name type="scientific">Caballeronia insecticola</name>
    <dbReference type="NCBI Taxonomy" id="758793"/>
    <lineage>
        <taxon>Bacteria</taxon>
        <taxon>Pseudomonadati</taxon>
        <taxon>Pseudomonadota</taxon>
        <taxon>Betaproteobacteria</taxon>
        <taxon>Burkholderiales</taxon>
        <taxon>Burkholderiaceae</taxon>
        <taxon>Caballeronia</taxon>
    </lineage>
</organism>
<evidence type="ECO:0000313" key="2">
    <source>
        <dbReference type="Proteomes" id="UP000013966"/>
    </source>
</evidence>
<dbReference type="InterPro" id="IPR008727">
    <property type="entry name" value="PAAR_motif"/>
</dbReference>
<dbReference type="Proteomes" id="UP000013966">
    <property type="component" value="Chromosome 1"/>
</dbReference>
<dbReference type="PATRIC" id="fig|758793.3.peg.2135"/>
<dbReference type="CDD" id="cd14744">
    <property type="entry name" value="PAAR_CT_2"/>
    <property type="match status" value="1"/>
</dbReference>